<evidence type="ECO:0000256" key="3">
    <source>
        <dbReference type="ARBA" id="ARBA00022692"/>
    </source>
</evidence>
<evidence type="ECO:0000256" key="1">
    <source>
        <dbReference type="ARBA" id="ARBA00004141"/>
    </source>
</evidence>
<dbReference type="Gene3D" id="1.10.3470.10">
    <property type="entry name" value="ABC transporter involved in vitamin B12 uptake, BtuC"/>
    <property type="match status" value="1"/>
</dbReference>
<dbReference type="GO" id="GO:0043190">
    <property type="term" value="C:ATP-binding cassette (ABC) transporter complex"/>
    <property type="evidence" value="ECO:0007669"/>
    <property type="project" value="InterPro"/>
</dbReference>
<evidence type="ECO:0000256" key="6">
    <source>
        <dbReference type="RuleBase" id="RU003943"/>
    </source>
</evidence>
<feature type="transmembrane region" description="Helical" evidence="7">
    <location>
        <begin position="98"/>
        <end position="124"/>
    </location>
</feature>
<dbReference type="Proteomes" id="UP000248863">
    <property type="component" value="Unassembled WGS sequence"/>
</dbReference>
<sequence>MTAESLAAVLALPAVHRAVAALLVAGAALPVVGVFIIGLDIVTARFAMMHVALLGVGLGLLTGLDPMACAIVLCGLAGASLAPFAGRRGGLSGPMALLMTMAIAAALLMLSLSGVNAAGAFELLWGSLLAVGPRELTILAVLAAAVLAVYLRFRRPLALMLFDMELARCSGIRVDGLAMLLLVVVAVAIAAALPLTGALLVDAVTLLPALAARNVASSFDRMVAWAIGFGLAGNVLGFSVALLIDQPPGPVLVLCSGLITLLTFMVGKAR</sequence>
<reference evidence="8 9" key="1">
    <citation type="submission" date="2017-07" db="EMBL/GenBank/DDBJ databases">
        <title>Draft Genome Sequences of Select Purple Nonsulfur Bacteria.</title>
        <authorList>
            <person name="Lasarre B."/>
            <person name="Mckinlay J.B."/>
        </authorList>
    </citation>
    <scope>NUCLEOTIDE SEQUENCE [LARGE SCALE GENOMIC DNA]</scope>
    <source>
        <strain evidence="8 9">DSM 11907</strain>
    </source>
</reference>
<dbReference type="PANTHER" id="PTHR30477:SF0">
    <property type="entry name" value="METAL TRANSPORT SYSTEM MEMBRANE PROTEIN TM_0125-RELATED"/>
    <property type="match status" value="1"/>
</dbReference>
<dbReference type="EMBL" id="NPEU01000094">
    <property type="protein sequence ID" value="RAI39020.1"/>
    <property type="molecule type" value="Genomic_DNA"/>
</dbReference>
<dbReference type="GO" id="GO:0010043">
    <property type="term" value="P:response to zinc ion"/>
    <property type="evidence" value="ECO:0007669"/>
    <property type="project" value="TreeGrafter"/>
</dbReference>
<evidence type="ECO:0000313" key="9">
    <source>
        <dbReference type="Proteomes" id="UP000248863"/>
    </source>
</evidence>
<evidence type="ECO:0000256" key="7">
    <source>
        <dbReference type="SAM" id="Phobius"/>
    </source>
</evidence>
<dbReference type="InterPro" id="IPR001626">
    <property type="entry name" value="ABC_TroCD"/>
</dbReference>
<proteinExistence type="inferred from homology"/>
<feature type="transmembrane region" description="Helical" evidence="7">
    <location>
        <begin position="250"/>
        <end position="267"/>
    </location>
</feature>
<dbReference type="RefSeq" id="WP_111357150.1">
    <property type="nucleotide sequence ID" value="NZ_NHSK01000147.1"/>
</dbReference>
<name>A0A327KJQ0_9BRAD</name>
<feature type="transmembrane region" description="Helical" evidence="7">
    <location>
        <begin position="46"/>
        <end position="64"/>
    </location>
</feature>
<evidence type="ECO:0000256" key="2">
    <source>
        <dbReference type="ARBA" id="ARBA00008034"/>
    </source>
</evidence>
<comment type="subcellular location">
    <subcellularLocation>
        <location evidence="6">Cell membrane</location>
        <topology evidence="6">Multi-pass membrane protein</topology>
    </subcellularLocation>
    <subcellularLocation>
        <location evidence="1">Membrane</location>
        <topology evidence="1">Multi-pass membrane protein</topology>
    </subcellularLocation>
</comment>
<dbReference type="SUPFAM" id="SSF81345">
    <property type="entry name" value="ABC transporter involved in vitamin B12 uptake, BtuC"/>
    <property type="match status" value="1"/>
</dbReference>
<dbReference type="GO" id="GO:0055085">
    <property type="term" value="P:transmembrane transport"/>
    <property type="evidence" value="ECO:0007669"/>
    <property type="project" value="InterPro"/>
</dbReference>
<keyword evidence="5 7" id="KW-0472">Membrane</keyword>
<comment type="caution">
    <text evidence="8">The sequence shown here is derived from an EMBL/GenBank/DDBJ whole genome shotgun (WGS) entry which is preliminary data.</text>
</comment>
<feature type="transmembrane region" description="Helical" evidence="7">
    <location>
        <begin position="223"/>
        <end position="244"/>
    </location>
</feature>
<feature type="transmembrane region" description="Helical" evidence="7">
    <location>
        <begin position="136"/>
        <end position="153"/>
    </location>
</feature>
<evidence type="ECO:0000313" key="8">
    <source>
        <dbReference type="EMBL" id="RAI39020.1"/>
    </source>
</evidence>
<keyword evidence="3 6" id="KW-0812">Transmembrane</keyword>
<comment type="similarity">
    <text evidence="2 6">Belongs to the ABC-3 integral membrane protein family.</text>
</comment>
<dbReference type="OrthoDB" id="9798540at2"/>
<keyword evidence="6" id="KW-0813">Transport</keyword>
<feature type="transmembrane region" description="Helical" evidence="7">
    <location>
        <begin position="174"/>
        <end position="193"/>
    </location>
</feature>
<dbReference type="InterPro" id="IPR037294">
    <property type="entry name" value="ABC_BtuC-like"/>
</dbReference>
<organism evidence="8 9">
    <name type="scientific">Rhodoplanes elegans</name>
    <dbReference type="NCBI Taxonomy" id="29408"/>
    <lineage>
        <taxon>Bacteria</taxon>
        <taxon>Pseudomonadati</taxon>
        <taxon>Pseudomonadota</taxon>
        <taxon>Alphaproteobacteria</taxon>
        <taxon>Hyphomicrobiales</taxon>
        <taxon>Nitrobacteraceae</taxon>
        <taxon>Rhodoplanes</taxon>
    </lineage>
</organism>
<evidence type="ECO:0000256" key="4">
    <source>
        <dbReference type="ARBA" id="ARBA00022989"/>
    </source>
</evidence>
<dbReference type="PANTHER" id="PTHR30477">
    <property type="entry name" value="ABC-TRANSPORTER METAL-BINDING PROTEIN"/>
    <property type="match status" value="1"/>
</dbReference>
<dbReference type="Pfam" id="PF00950">
    <property type="entry name" value="ABC-3"/>
    <property type="match status" value="1"/>
</dbReference>
<keyword evidence="9" id="KW-1185">Reference proteome</keyword>
<keyword evidence="4 7" id="KW-1133">Transmembrane helix</keyword>
<dbReference type="AlphaFoldDB" id="A0A327KJQ0"/>
<protein>
    <submittedName>
        <fullName evidence="8">ABC transporter</fullName>
    </submittedName>
</protein>
<evidence type="ECO:0000256" key="5">
    <source>
        <dbReference type="ARBA" id="ARBA00023136"/>
    </source>
</evidence>
<gene>
    <name evidence="8" type="ORF">CH338_10785</name>
</gene>
<accession>A0A327KJQ0</accession>
<feature type="transmembrane region" description="Helical" evidence="7">
    <location>
        <begin position="20"/>
        <end position="39"/>
    </location>
</feature>